<dbReference type="RefSeq" id="WP_147184619.1">
    <property type="nucleotide sequence ID" value="NZ_CP042382.1"/>
</dbReference>
<reference evidence="3 4" key="1">
    <citation type="submission" date="2019-06" db="EMBL/GenBank/DDBJ databases">
        <title>Genome analyses of bacteria isolated from kimchi.</title>
        <authorList>
            <person name="Lee S."/>
            <person name="Ahn S."/>
            <person name="Roh S."/>
        </authorList>
    </citation>
    <scope>NUCLEOTIDE SEQUENCE [LARGE SCALE GENOMIC DNA]</scope>
    <source>
        <strain evidence="3 4">CBA4606</strain>
    </source>
</reference>
<feature type="region of interest" description="Disordered" evidence="1">
    <location>
        <begin position="180"/>
        <end position="227"/>
    </location>
</feature>
<keyword evidence="4" id="KW-1185">Reference proteome</keyword>
<evidence type="ECO:0000256" key="2">
    <source>
        <dbReference type="SAM" id="Phobius"/>
    </source>
</evidence>
<evidence type="ECO:0000313" key="4">
    <source>
        <dbReference type="Proteomes" id="UP000321272"/>
    </source>
</evidence>
<dbReference type="AlphaFoldDB" id="A0A5B8SXL7"/>
<dbReference type="KEGG" id="paur:FGL86_11080"/>
<feature type="transmembrane region" description="Helical" evidence="2">
    <location>
        <begin position="39"/>
        <end position="61"/>
    </location>
</feature>
<feature type="region of interest" description="Disordered" evidence="1">
    <location>
        <begin position="1"/>
        <end position="32"/>
    </location>
</feature>
<name>A0A5B8SXL7_9GAMM</name>
<evidence type="ECO:0000256" key="1">
    <source>
        <dbReference type="SAM" id="MobiDB-lite"/>
    </source>
</evidence>
<dbReference type="OrthoDB" id="129807at2"/>
<proteinExistence type="predicted"/>
<feature type="compositionally biased region" description="Basic and acidic residues" evidence="1">
    <location>
        <begin position="22"/>
        <end position="32"/>
    </location>
</feature>
<organism evidence="3 4">
    <name type="scientific">Pistricoccus aurantiacus</name>
    <dbReference type="NCBI Taxonomy" id="1883414"/>
    <lineage>
        <taxon>Bacteria</taxon>
        <taxon>Pseudomonadati</taxon>
        <taxon>Pseudomonadota</taxon>
        <taxon>Gammaproteobacteria</taxon>
        <taxon>Oceanospirillales</taxon>
        <taxon>Halomonadaceae</taxon>
        <taxon>Pistricoccus</taxon>
    </lineage>
</organism>
<protein>
    <submittedName>
        <fullName evidence="3">Uncharacterized protein</fullName>
    </submittedName>
</protein>
<gene>
    <name evidence="3" type="ORF">FGL86_11080</name>
</gene>
<sequence length="227" mass="25191">MKTHEQEELSDTPEGKSQTRGSQEKEERGFEEKDLSSSLLVKSLLFMVLFVPACLLVLWALMSTVWQEPQRPPSPFEQSQIQTPLPHLQASPVQDYQAFHERMTLHLNSYGWVDRDANRVHIPIALAKQRLLEQGLPEANQTPPPSRMPFDGVAIDGVAIDGVAIDGVALDPQAATQWLKQGPAAAPVAREDTSPRDTLPPPARKENIPVRSAQESLEETFSSKEGQ</sequence>
<keyword evidence="2" id="KW-0812">Transmembrane</keyword>
<feature type="compositionally biased region" description="Polar residues" evidence="1">
    <location>
        <begin position="213"/>
        <end position="227"/>
    </location>
</feature>
<keyword evidence="2" id="KW-0472">Membrane</keyword>
<dbReference type="Proteomes" id="UP000321272">
    <property type="component" value="Chromosome"/>
</dbReference>
<dbReference type="EMBL" id="CP042382">
    <property type="protein sequence ID" value="QEA39568.1"/>
    <property type="molecule type" value="Genomic_DNA"/>
</dbReference>
<evidence type="ECO:0000313" key="3">
    <source>
        <dbReference type="EMBL" id="QEA39568.1"/>
    </source>
</evidence>
<accession>A0A5B8SXL7</accession>
<keyword evidence="2" id="KW-1133">Transmembrane helix</keyword>